<evidence type="ECO:0000313" key="2">
    <source>
        <dbReference type="EMBL" id="CAE4577667.1"/>
    </source>
</evidence>
<reference evidence="2" key="1">
    <citation type="submission" date="2021-01" db="EMBL/GenBank/DDBJ databases">
        <authorList>
            <person name="Corre E."/>
            <person name="Pelletier E."/>
            <person name="Niang G."/>
            <person name="Scheremetjew M."/>
            <person name="Finn R."/>
            <person name="Kale V."/>
            <person name="Holt S."/>
            <person name="Cochrane G."/>
            <person name="Meng A."/>
            <person name="Brown T."/>
            <person name="Cohen L."/>
        </authorList>
    </citation>
    <scope>NUCLEOTIDE SEQUENCE</scope>
    <source>
        <strain evidence="2">CCMP3105</strain>
    </source>
</reference>
<dbReference type="PROSITE" id="PS50053">
    <property type="entry name" value="UBIQUITIN_2"/>
    <property type="match status" value="1"/>
</dbReference>
<dbReference type="EMBL" id="HBNR01025623">
    <property type="protein sequence ID" value="CAE4577667.1"/>
    <property type="molecule type" value="Transcribed_RNA"/>
</dbReference>
<evidence type="ECO:0000259" key="1">
    <source>
        <dbReference type="PROSITE" id="PS50053"/>
    </source>
</evidence>
<protein>
    <recommendedName>
        <fullName evidence="1">Ubiquitin-like domain-containing protein</fullName>
    </recommendedName>
</protein>
<dbReference type="AlphaFoldDB" id="A0A7S4QAQ1"/>
<dbReference type="SMART" id="SM00213">
    <property type="entry name" value="UBQ"/>
    <property type="match status" value="1"/>
</dbReference>
<proteinExistence type="predicted"/>
<gene>
    <name evidence="2" type="ORF">AMON00008_LOCUS17258</name>
</gene>
<dbReference type="Pfam" id="PF00240">
    <property type="entry name" value="ubiquitin"/>
    <property type="match status" value="1"/>
</dbReference>
<dbReference type="InterPro" id="IPR029071">
    <property type="entry name" value="Ubiquitin-like_domsf"/>
</dbReference>
<dbReference type="SUPFAM" id="SSF54236">
    <property type="entry name" value="Ubiquitin-like"/>
    <property type="match status" value="1"/>
</dbReference>
<dbReference type="InterPro" id="IPR000626">
    <property type="entry name" value="Ubiquitin-like_dom"/>
</dbReference>
<dbReference type="CDD" id="cd17039">
    <property type="entry name" value="Ubl_ubiquitin_like"/>
    <property type="match status" value="1"/>
</dbReference>
<feature type="domain" description="Ubiquitin-like" evidence="1">
    <location>
        <begin position="1"/>
        <end position="78"/>
    </location>
</feature>
<accession>A0A7S4QAQ1</accession>
<dbReference type="Gene3D" id="3.10.20.90">
    <property type="entry name" value="Phosphatidylinositol 3-kinase Catalytic Subunit, Chain A, domain 1"/>
    <property type="match status" value="1"/>
</dbReference>
<organism evidence="2">
    <name type="scientific">Alexandrium monilatum</name>
    <dbReference type="NCBI Taxonomy" id="311494"/>
    <lineage>
        <taxon>Eukaryota</taxon>
        <taxon>Sar</taxon>
        <taxon>Alveolata</taxon>
        <taxon>Dinophyceae</taxon>
        <taxon>Gonyaulacales</taxon>
        <taxon>Pyrocystaceae</taxon>
        <taxon>Alexandrium</taxon>
    </lineage>
</organism>
<name>A0A7S4QAQ1_9DINO</name>
<sequence length="122" mass="14409">MALNLRVTRALSGDDVCELQVTPDTTVLQIKEYVEQKVGVPWHDQRLLAHGRELQRRGETITEALGGLEPEVMLMVRQYERREMQAAWLIEGIWKRNRRHYQENLAATRIAAFWRRRQNRDA</sequence>